<dbReference type="AlphaFoldDB" id="L9KUD4"/>
<reference evidence="3" key="1">
    <citation type="submission" date="2012-07" db="EMBL/GenBank/DDBJ databases">
        <title>Genome of the Chinese tree shrew, a rising model animal genetically related to primates.</title>
        <authorList>
            <person name="Zhang G."/>
            <person name="Fan Y."/>
            <person name="Yao Y."/>
            <person name="Huang Z."/>
        </authorList>
    </citation>
    <scope>NUCLEOTIDE SEQUENCE [LARGE SCALE GENOMIC DNA]</scope>
</reference>
<sequence>MMLSLTVLLDLGAATLVKLQIPVLTSSPPQPPPGLTEAADALLALSFHPPSCGSSSAVTTVFRLLISAKPAQYLPLRSLNDLASGSYSSPKRKLYSSLDSGNLCLQSICPDLLAILYSLSLNFPVLHLPLKPCSGGCQCHLMLVLGPPAPSHLHSFAAAALLMHCSGPPAHSCPCRSTL</sequence>
<organism evidence="2 3">
    <name type="scientific">Tupaia chinensis</name>
    <name type="common">Chinese tree shrew</name>
    <name type="synonym">Tupaia belangeri chinensis</name>
    <dbReference type="NCBI Taxonomy" id="246437"/>
    <lineage>
        <taxon>Eukaryota</taxon>
        <taxon>Metazoa</taxon>
        <taxon>Chordata</taxon>
        <taxon>Craniata</taxon>
        <taxon>Vertebrata</taxon>
        <taxon>Euteleostomi</taxon>
        <taxon>Mammalia</taxon>
        <taxon>Eutheria</taxon>
        <taxon>Euarchontoglires</taxon>
        <taxon>Scandentia</taxon>
        <taxon>Tupaiidae</taxon>
        <taxon>Tupaia</taxon>
    </lineage>
</organism>
<dbReference type="Proteomes" id="UP000011518">
    <property type="component" value="Unassembled WGS sequence"/>
</dbReference>
<gene>
    <name evidence="2" type="ORF">TREES_T100014824</name>
</gene>
<evidence type="ECO:0000313" key="2">
    <source>
        <dbReference type="EMBL" id="ELW66074.1"/>
    </source>
</evidence>
<feature type="signal peptide" evidence="1">
    <location>
        <begin position="1"/>
        <end position="19"/>
    </location>
</feature>
<keyword evidence="1" id="KW-0732">Signal</keyword>
<name>L9KUD4_TUPCH</name>
<accession>L9KUD4</accession>
<reference evidence="3" key="2">
    <citation type="journal article" date="2013" name="Nat. Commun.">
        <title>Genome of the Chinese tree shrew.</title>
        <authorList>
            <person name="Fan Y."/>
            <person name="Huang Z.Y."/>
            <person name="Cao C.C."/>
            <person name="Chen C.S."/>
            <person name="Chen Y.X."/>
            <person name="Fan D.D."/>
            <person name="He J."/>
            <person name="Hou H.L."/>
            <person name="Hu L."/>
            <person name="Hu X.T."/>
            <person name="Jiang X.T."/>
            <person name="Lai R."/>
            <person name="Lang Y.S."/>
            <person name="Liang B."/>
            <person name="Liao S.G."/>
            <person name="Mu D."/>
            <person name="Ma Y.Y."/>
            <person name="Niu Y.Y."/>
            <person name="Sun X.Q."/>
            <person name="Xia J.Q."/>
            <person name="Xiao J."/>
            <person name="Xiong Z.Q."/>
            <person name="Xu L."/>
            <person name="Yang L."/>
            <person name="Zhang Y."/>
            <person name="Zhao W."/>
            <person name="Zhao X.D."/>
            <person name="Zheng Y.T."/>
            <person name="Zhou J.M."/>
            <person name="Zhu Y.B."/>
            <person name="Zhang G.J."/>
            <person name="Wang J."/>
            <person name="Yao Y.G."/>
        </authorList>
    </citation>
    <scope>NUCLEOTIDE SEQUENCE [LARGE SCALE GENOMIC DNA]</scope>
</reference>
<dbReference type="InParanoid" id="L9KUD4"/>
<evidence type="ECO:0000313" key="3">
    <source>
        <dbReference type="Proteomes" id="UP000011518"/>
    </source>
</evidence>
<proteinExistence type="predicted"/>
<evidence type="ECO:0000256" key="1">
    <source>
        <dbReference type="SAM" id="SignalP"/>
    </source>
</evidence>
<protein>
    <submittedName>
        <fullName evidence="2">Uncharacterized protein</fullName>
    </submittedName>
</protein>
<keyword evidence="3" id="KW-1185">Reference proteome</keyword>
<feature type="chain" id="PRO_5003999740" evidence="1">
    <location>
        <begin position="20"/>
        <end position="179"/>
    </location>
</feature>
<dbReference type="EMBL" id="KB320663">
    <property type="protein sequence ID" value="ELW66074.1"/>
    <property type="molecule type" value="Genomic_DNA"/>
</dbReference>